<evidence type="ECO:0000313" key="4">
    <source>
        <dbReference type="Proteomes" id="UP001303160"/>
    </source>
</evidence>
<dbReference type="GO" id="GO:0001164">
    <property type="term" value="F:RNA polymerase I core promoter sequence-specific DNA binding"/>
    <property type="evidence" value="ECO:0007669"/>
    <property type="project" value="TreeGrafter"/>
</dbReference>
<feature type="region of interest" description="Disordered" evidence="1">
    <location>
        <begin position="171"/>
        <end position="244"/>
    </location>
</feature>
<protein>
    <submittedName>
        <fullName evidence="3">Extracellular mutant protein 11-domain-containing protein</fullName>
    </submittedName>
</protein>
<reference evidence="3" key="2">
    <citation type="submission" date="2023-05" db="EMBL/GenBank/DDBJ databases">
        <authorList>
            <consortium name="Lawrence Berkeley National Laboratory"/>
            <person name="Steindorff A."/>
            <person name="Hensen N."/>
            <person name="Bonometti L."/>
            <person name="Westerberg I."/>
            <person name="Brannstrom I.O."/>
            <person name="Guillou S."/>
            <person name="Cros-Aarteil S."/>
            <person name="Calhoun S."/>
            <person name="Haridas S."/>
            <person name="Kuo A."/>
            <person name="Mondo S."/>
            <person name="Pangilinan J."/>
            <person name="Riley R."/>
            <person name="Labutti K."/>
            <person name="Andreopoulos B."/>
            <person name="Lipzen A."/>
            <person name="Chen C."/>
            <person name="Yanf M."/>
            <person name="Daum C."/>
            <person name="Ng V."/>
            <person name="Clum A."/>
            <person name="Ohm R."/>
            <person name="Martin F."/>
            <person name="Silar P."/>
            <person name="Natvig D."/>
            <person name="Lalanne C."/>
            <person name="Gautier V."/>
            <person name="Ament-Velasquez S.L."/>
            <person name="Kruys A."/>
            <person name="Hutchinson M.I."/>
            <person name="Powell A.J."/>
            <person name="Barry K."/>
            <person name="Miller A.N."/>
            <person name="Grigoriev I.V."/>
            <person name="Debuchy R."/>
            <person name="Gladieux P."/>
            <person name="Thoren M.H."/>
            <person name="Johannesson H."/>
        </authorList>
    </citation>
    <scope>NUCLEOTIDE SEQUENCE</scope>
    <source>
        <strain evidence="3">CBS 315.58</strain>
    </source>
</reference>
<feature type="region of interest" description="Disordered" evidence="1">
    <location>
        <begin position="132"/>
        <end position="159"/>
    </location>
</feature>
<dbReference type="PANTHER" id="PTHR28244">
    <property type="entry name" value="RNA POLYMERASE I-SPECIFIC TRANSCRIPTION INITIATION FACTOR RRN11"/>
    <property type="match status" value="1"/>
</dbReference>
<accession>A0AAN6XQR1</accession>
<feature type="region of interest" description="Disordered" evidence="1">
    <location>
        <begin position="106"/>
        <end position="125"/>
    </location>
</feature>
<proteinExistence type="predicted"/>
<dbReference type="Pfam" id="PF15463">
    <property type="entry name" value="ECM11"/>
    <property type="match status" value="1"/>
</dbReference>
<dbReference type="GO" id="GO:0017025">
    <property type="term" value="F:TBP-class protein binding"/>
    <property type="evidence" value="ECO:0007669"/>
    <property type="project" value="TreeGrafter"/>
</dbReference>
<reference evidence="3" key="1">
    <citation type="journal article" date="2023" name="Mol. Phylogenet. Evol.">
        <title>Genome-scale phylogeny and comparative genomics of the fungal order Sordariales.</title>
        <authorList>
            <person name="Hensen N."/>
            <person name="Bonometti L."/>
            <person name="Westerberg I."/>
            <person name="Brannstrom I.O."/>
            <person name="Guillou S."/>
            <person name="Cros-Aarteil S."/>
            <person name="Calhoun S."/>
            <person name="Haridas S."/>
            <person name="Kuo A."/>
            <person name="Mondo S."/>
            <person name="Pangilinan J."/>
            <person name="Riley R."/>
            <person name="LaButti K."/>
            <person name="Andreopoulos B."/>
            <person name="Lipzen A."/>
            <person name="Chen C."/>
            <person name="Yan M."/>
            <person name="Daum C."/>
            <person name="Ng V."/>
            <person name="Clum A."/>
            <person name="Steindorff A."/>
            <person name="Ohm R.A."/>
            <person name="Martin F."/>
            <person name="Silar P."/>
            <person name="Natvig D.O."/>
            <person name="Lalanne C."/>
            <person name="Gautier V."/>
            <person name="Ament-Velasquez S.L."/>
            <person name="Kruys A."/>
            <person name="Hutchinson M.I."/>
            <person name="Powell A.J."/>
            <person name="Barry K."/>
            <person name="Miller A.N."/>
            <person name="Grigoriev I.V."/>
            <person name="Debuchy R."/>
            <person name="Gladieux P."/>
            <person name="Hiltunen Thoren M."/>
            <person name="Johannesson H."/>
        </authorList>
    </citation>
    <scope>NUCLEOTIDE SEQUENCE</scope>
    <source>
        <strain evidence="3">CBS 315.58</strain>
    </source>
</reference>
<organism evidence="3 4">
    <name type="scientific">Triangularia verruculosa</name>
    <dbReference type="NCBI Taxonomy" id="2587418"/>
    <lineage>
        <taxon>Eukaryota</taxon>
        <taxon>Fungi</taxon>
        <taxon>Dikarya</taxon>
        <taxon>Ascomycota</taxon>
        <taxon>Pezizomycotina</taxon>
        <taxon>Sordariomycetes</taxon>
        <taxon>Sordariomycetidae</taxon>
        <taxon>Sordariales</taxon>
        <taxon>Podosporaceae</taxon>
        <taxon>Triangularia</taxon>
    </lineage>
</organism>
<dbReference type="InterPro" id="IPR029178">
    <property type="entry name" value="Ecm11_C"/>
</dbReference>
<evidence type="ECO:0000313" key="3">
    <source>
        <dbReference type="EMBL" id="KAK4202847.1"/>
    </source>
</evidence>
<feature type="compositionally biased region" description="Low complexity" evidence="1">
    <location>
        <begin position="57"/>
        <end position="70"/>
    </location>
</feature>
<evidence type="ECO:0000256" key="1">
    <source>
        <dbReference type="SAM" id="MobiDB-lite"/>
    </source>
</evidence>
<gene>
    <name evidence="3" type="ORF">QBC40DRAFT_37768</name>
</gene>
<name>A0AAN6XQR1_9PEZI</name>
<feature type="domain" description="Extracellular mutant protein 11 C-terminal" evidence="2">
    <location>
        <begin position="495"/>
        <end position="635"/>
    </location>
</feature>
<dbReference type="Proteomes" id="UP001303160">
    <property type="component" value="Unassembled WGS sequence"/>
</dbReference>
<dbReference type="GO" id="GO:0042790">
    <property type="term" value="P:nucleolar large rRNA transcription by RNA polymerase I"/>
    <property type="evidence" value="ECO:0007669"/>
    <property type="project" value="TreeGrafter"/>
</dbReference>
<dbReference type="PANTHER" id="PTHR28244:SF3">
    <property type="entry name" value="EXTRACELLULAR MUTANT PROTEIN 11 C-TERMINAL DOMAIN-CONTAINING PROTEIN"/>
    <property type="match status" value="1"/>
</dbReference>
<dbReference type="EMBL" id="MU863894">
    <property type="protein sequence ID" value="KAK4202847.1"/>
    <property type="molecule type" value="Genomic_DNA"/>
</dbReference>
<keyword evidence="4" id="KW-1185">Reference proteome</keyword>
<feature type="compositionally biased region" description="Low complexity" evidence="1">
    <location>
        <begin position="31"/>
        <end position="42"/>
    </location>
</feature>
<sequence>MMPTAKKKLGAIGLFGRTGGDSSPRAGAVGLPATPAPASALSGKNHPLSSGHATNNAQRQQPQLAQLQPPHEIVATSRQQDKHDTPATAASRSIPVLKGLSGRYSSVTHSHYHGQPPPASMSMSLPAQHFHPMQRTRTTASDTAARGPPRAQNAWEDSTVASMFNDTESRAASDITHTRQNSHARQYSNTDSASGPPPAGAYQRQHQALPQLPAPPQASRRDQQQHQTYQHQQQHGPTNENLPFVIGDNGILTVVASPHQQSALPVTGGTATNLALSSDKADDVYHEDWSIYETPTKNSALRRTRLPYRDTRGLKDATYSPSGSQYSPRRAESLSMSPERAAEAGEHLEQVRIEERRKRDRERQRERERELERQKEREVEQERDLQHKRSTIFENLTPLEFDDDDNFNDTRAGVIANTSAVDPDELTEALQSTPRVATRKLPPPVLPLPLAVKKDLITTAAVAGPLGRNSSTKRRIIREPLKPSTKSLKRRQSLDYNDAELYRMSYSDLRKEAFDYDPQAAAAIEQQTSAKQQLPPPHPGGSIEQRMEYYKSQGSLDQHQFFTRISVDEWDEAGDWFLEQFGAVVQKFKKARKSKRQLIAQFEDEISAREEAVRGKIEGIGRTLEDLKHEGQNMMQGKDTDLE</sequence>
<feature type="region of interest" description="Disordered" evidence="1">
    <location>
        <begin position="302"/>
        <end position="384"/>
    </location>
</feature>
<feature type="compositionally biased region" description="Basic and acidic residues" evidence="1">
    <location>
        <begin position="340"/>
        <end position="384"/>
    </location>
</feature>
<dbReference type="GO" id="GO:0070860">
    <property type="term" value="C:RNA polymerase I core factor complex"/>
    <property type="evidence" value="ECO:0007669"/>
    <property type="project" value="TreeGrafter"/>
</dbReference>
<feature type="compositionally biased region" description="Low complexity" evidence="1">
    <location>
        <begin position="135"/>
        <end position="146"/>
    </location>
</feature>
<feature type="compositionally biased region" description="Low complexity" evidence="1">
    <location>
        <begin position="225"/>
        <end position="235"/>
    </location>
</feature>
<feature type="region of interest" description="Disordered" evidence="1">
    <location>
        <begin position="1"/>
        <end position="96"/>
    </location>
</feature>
<comment type="caution">
    <text evidence="3">The sequence shown here is derived from an EMBL/GenBank/DDBJ whole genome shotgun (WGS) entry which is preliminary data.</text>
</comment>
<feature type="compositionally biased region" description="Polar residues" evidence="1">
    <location>
        <begin position="47"/>
        <end position="56"/>
    </location>
</feature>
<dbReference type="InterPro" id="IPR053029">
    <property type="entry name" value="RNA_pol_I-specific_init_factor"/>
</dbReference>
<evidence type="ECO:0000259" key="2">
    <source>
        <dbReference type="Pfam" id="PF15463"/>
    </source>
</evidence>
<dbReference type="AlphaFoldDB" id="A0AAN6XQR1"/>
<feature type="compositionally biased region" description="Polar residues" evidence="1">
    <location>
        <begin position="178"/>
        <end position="193"/>
    </location>
</feature>